<evidence type="ECO:0000313" key="8">
    <source>
        <dbReference type="EMBL" id="UGS38114.1"/>
    </source>
</evidence>
<keyword evidence="3 6" id="KW-0812">Transmembrane</keyword>
<accession>A0A9E7C2T9</accession>
<keyword evidence="4 6" id="KW-1133">Transmembrane helix</keyword>
<reference evidence="8" key="1">
    <citation type="journal article" date="2022" name="Int. J. Syst. Evol. Microbiol.">
        <title>Pseudomonas aegrilactucae sp. nov. and Pseudomonas morbosilactucae sp. nov., pathogens causing bacterial rot of lettuce in Japan.</title>
        <authorList>
            <person name="Sawada H."/>
            <person name="Fujikawa T."/>
            <person name="Satou M."/>
        </authorList>
    </citation>
    <scope>NUCLEOTIDE SEQUENCE</scope>
    <source>
        <strain evidence="8">0166_1</strain>
    </source>
</reference>
<organism evidence="8 9">
    <name type="scientific">Capillimicrobium parvum</name>
    <dbReference type="NCBI Taxonomy" id="2884022"/>
    <lineage>
        <taxon>Bacteria</taxon>
        <taxon>Bacillati</taxon>
        <taxon>Actinomycetota</taxon>
        <taxon>Thermoleophilia</taxon>
        <taxon>Solirubrobacterales</taxon>
        <taxon>Capillimicrobiaceae</taxon>
        <taxon>Capillimicrobium</taxon>
    </lineage>
</organism>
<evidence type="ECO:0000256" key="2">
    <source>
        <dbReference type="ARBA" id="ARBA00022475"/>
    </source>
</evidence>
<feature type="transmembrane region" description="Helical" evidence="6">
    <location>
        <begin position="51"/>
        <end position="69"/>
    </location>
</feature>
<protein>
    <recommendedName>
        <fullName evidence="7">Cardiolipin synthase N-terminal domain-containing protein</fullName>
    </recommendedName>
</protein>
<sequence>MPAPKQRWSDLSPGRRTGILAAGVVQIALLVAALVDLRRRPADEVNGDKRLWAALSFVNYVGPIAYFAFGRRR</sequence>
<evidence type="ECO:0000259" key="7">
    <source>
        <dbReference type="Pfam" id="PF13396"/>
    </source>
</evidence>
<keyword evidence="5 6" id="KW-0472">Membrane</keyword>
<dbReference type="InterPro" id="IPR027379">
    <property type="entry name" value="CLS_N"/>
</dbReference>
<evidence type="ECO:0000313" key="9">
    <source>
        <dbReference type="Proteomes" id="UP001162834"/>
    </source>
</evidence>
<dbReference type="AlphaFoldDB" id="A0A9E7C2T9"/>
<evidence type="ECO:0000256" key="5">
    <source>
        <dbReference type="ARBA" id="ARBA00023136"/>
    </source>
</evidence>
<gene>
    <name evidence="8" type="ORF">DSM104329_04537</name>
</gene>
<dbReference type="Proteomes" id="UP001162834">
    <property type="component" value="Chromosome"/>
</dbReference>
<dbReference type="EMBL" id="CP087164">
    <property type="protein sequence ID" value="UGS38114.1"/>
    <property type="molecule type" value="Genomic_DNA"/>
</dbReference>
<dbReference type="KEGG" id="sbae:DSM104329_04537"/>
<keyword evidence="9" id="KW-1185">Reference proteome</keyword>
<name>A0A9E7C2T9_9ACTN</name>
<evidence type="ECO:0000256" key="6">
    <source>
        <dbReference type="SAM" id="Phobius"/>
    </source>
</evidence>
<evidence type="ECO:0000256" key="1">
    <source>
        <dbReference type="ARBA" id="ARBA00004651"/>
    </source>
</evidence>
<evidence type="ECO:0000256" key="3">
    <source>
        <dbReference type="ARBA" id="ARBA00022692"/>
    </source>
</evidence>
<feature type="transmembrane region" description="Helical" evidence="6">
    <location>
        <begin position="20"/>
        <end position="39"/>
    </location>
</feature>
<dbReference type="Pfam" id="PF13396">
    <property type="entry name" value="PLDc_N"/>
    <property type="match status" value="1"/>
</dbReference>
<comment type="subcellular location">
    <subcellularLocation>
        <location evidence="1">Cell membrane</location>
        <topology evidence="1">Multi-pass membrane protein</topology>
    </subcellularLocation>
</comment>
<proteinExistence type="predicted"/>
<feature type="domain" description="Cardiolipin synthase N-terminal" evidence="7">
    <location>
        <begin position="28"/>
        <end position="71"/>
    </location>
</feature>
<dbReference type="GO" id="GO:0005886">
    <property type="term" value="C:plasma membrane"/>
    <property type="evidence" value="ECO:0007669"/>
    <property type="project" value="UniProtKB-SubCell"/>
</dbReference>
<keyword evidence="2" id="KW-1003">Cell membrane</keyword>
<evidence type="ECO:0000256" key="4">
    <source>
        <dbReference type="ARBA" id="ARBA00022989"/>
    </source>
</evidence>
<dbReference type="RefSeq" id="WP_259312146.1">
    <property type="nucleotide sequence ID" value="NZ_CP087164.1"/>
</dbReference>